<gene>
    <name evidence="1" type="ORF">BV87_01875</name>
</gene>
<dbReference type="Proteomes" id="UP000037029">
    <property type="component" value="Chromosome"/>
</dbReference>
<dbReference type="EMBL" id="CP020925">
    <property type="protein sequence ID" value="ATP17257.1"/>
    <property type="molecule type" value="Genomic_DNA"/>
</dbReference>
<reference evidence="1 2" key="1">
    <citation type="submission" date="2017-04" db="EMBL/GenBank/DDBJ databases">
        <title>Characterization, genome and methylation analysis of a phthalic acid esters degrading strain Sphingobium yanoikuyae SHJ.</title>
        <authorList>
            <person name="Feng L."/>
        </authorList>
    </citation>
    <scope>NUCLEOTIDE SEQUENCE [LARGE SCALE GENOMIC DNA]</scope>
    <source>
        <strain evidence="1 2">SHJ</strain>
    </source>
</reference>
<proteinExistence type="predicted"/>
<accession>A0A0J9CU43</accession>
<evidence type="ECO:0000313" key="2">
    <source>
        <dbReference type="Proteomes" id="UP000037029"/>
    </source>
</evidence>
<organism evidence="1 2">
    <name type="scientific">Sphingobium yanoikuyae</name>
    <name type="common">Sphingomonas yanoikuyae</name>
    <dbReference type="NCBI Taxonomy" id="13690"/>
    <lineage>
        <taxon>Bacteria</taxon>
        <taxon>Pseudomonadati</taxon>
        <taxon>Pseudomonadota</taxon>
        <taxon>Alphaproteobacteria</taxon>
        <taxon>Sphingomonadales</taxon>
        <taxon>Sphingomonadaceae</taxon>
        <taxon>Sphingobium</taxon>
    </lineage>
</organism>
<sequence>MMEWLSFCRHANFPPWQSKQAWVAMKRQGASSSICLALRRNFSAATHATAPNIMRLPSCQLDKRHRRGR</sequence>
<evidence type="ECO:0000313" key="1">
    <source>
        <dbReference type="EMBL" id="ATP17257.1"/>
    </source>
</evidence>
<dbReference type="AlphaFoldDB" id="A0A0J9CU43"/>
<protein>
    <submittedName>
        <fullName evidence="1">Uncharacterized protein</fullName>
    </submittedName>
</protein>
<name>A0A0J9CU43_SPHYA</name>